<feature type="transmembrane region" description="Helical" evidence="6">
    <location>
        <begin position="180"/>
        <end position="201"/>
    </location>
</feature>
<dbReference type="FunCoup" id="A0A5R8QFR2">
    <property type="interactions" value="36"/>
</dbReference>
<reference evidence="8 9" key="1">
    <citation type="submission" date="2019-05" db="EMBL/GenBank/DDBJ databases">
        <title>Culicoidintestinum kansasii gen. nov., sp. nov. from the gastrointestinal tract of the biting midge, Culicoides sonorensis.</title>
        <authorList>
            <person name="Neupane S."/>
            <person name="Ghosh A."/>
            <person name="Gunther S."/>
            <person name="Martin K."/>
            <person name="Zurek L."/>
        </authorList>
    </citation>
    <scope>NUCLEOTIDE SEQUENCE [LARGE SCALE GENOMIC DNA]</scope>
    <source>
        <strain evidence="8 9">CS-1</strain>
    </source>
</reference>
<dbReference type="Gene3D" id="3.40.1710.10">
    <property type="entry name" value="abc type-2 transporter like domain"/>
    <property type="match status" value="1"/>
</dbReference>
<evidence type="ECO:0000256" key="6">
    <source>
        <dbReference type="SAM" id="Phobius"/>
    </source>
</evidence>
<evidence type="ECO:0000313" key="8">
    <source>
        <dbReference type="EMBL" id="TLG76576.1"/>
    </source>
</evidence>
<dbReference type="InterPro" id="IPR013525">
    <property type="entry name" value="ABC2_TM"/>
</dbReference>
<dbReference type="PANTHER" id="PTHR30294:SF29">
    <property type="entry name" value="MULTIDRUG ABC TRANSPORTER PERMEASE YBHS-RELATED"/>
    <property type="match status" value="1"/>
</dbReference>
<keyword evidence="4 6" id="KW-1133">Transmembrane helix</keyword>
<dbReference type="Pfam" id="PF12698">
    <property type="entry name" value="ABC2_membrane_3"/>
    <property type="match status" value="1"/>
</dbReference>
<keyword evidence="2" id="KW-1003">Cell membrane</keyword>
<organism evidence="8 9">
    <name type="scientific">Culicoidibacter larvae</name>
    <dbReference type="NCBI Taxonomy" id="2579976"/>
    <lineage>
        <taxon>Bacteria</taxon>
        <taxon>Bacillati</taxon>
        <taxon>Bacillota</taxon>
        <taxon>Culicoidibacteria</taxon>
        <taxon>Culicoidibacterales</taxon>
        <taxon>Culicoidibacteraceae</taxon>
        <taxon>Culicoidibacter</taxon>
    </lineage>
</organism>
<accession>A0A5R8QFR2</accession>
<feature type="transmembrane region" description="Helical" evidence="6">
    <location>
        <begin position="255"/>
        <end position="275"/>
    </location>
</feature>
<evidence type="ECO:0000259" key="7">
    <source>
        <dbReference type="Pfam" id="PF12698"/>
    </source>
</evidence>
<feature type="domain" description="ABC-2 type transporter transmembrane" evidence="7">
    <location>
        <begin position="19"/>
        <end position="358"/>
    </location>
</feature>
<evidence type="ECO:0000256" key="1">
    <source>
        <dbReference type="ARBA" id="ARBA00004651"/>
    </source>
</evidence>
<proteinExistence type="predicted"/>
<keyword evidence="5 6" id="KW-0472">Membrane</keyword>
<dbReference type="RefSeq" id="WP_138190213.1">
    <property type="nucleotide sequence ID" value="NZ_VBWP01000002.1"/>
</dbReference>
<feature type="transmembrane region" description="Helical" evidence="6">
    <location>
        <begin position="222"/>
        <end position="249"/>
    </location>
</feature>
<dbReference type="EMBL" id="VBWP01000002">
    <property type="protein sequence ID" value="TLG76576.1"/>
    <property type="molecule type" value="Genomic_DNA"/>
</dbReference>
<comment type="caution">
    <text evidence="8">The sequence shown here is derived from an EMBL/GenBank/DDBJ whole genome shotgun (WGS) entry which is preliminary data.</text>
</comment>
<feature type="transmembrane region" description="Helical" evidence="6">
    <location>
        <begin position="19"/>
        <end position="37"/>
    </location>
</feature>
<evidence type="ECO:0000256" key="5">
    <source>
        <dbReference type="ARBA" id="ARBA00023136"/>
    </source>
</evidence>
<comment type="subcellular location">
    <subcellularLocation>
        <location evidence="1">Cell membrane</location>
        <topology evidence="1">Multi-pass membrane protein</topology>
    </subcellularLocation>
</comment>
<feature type="transmembrane region" description="Helical" evidence="6">
    <location>
        <begin position="287"/>
        <end position="306"/>
    </location>
</feature>
<gene>
    <name evidence="8" type="ORF">FEZ08_02865</name>
</gene>
<dbReference type="GO" id="GO:0140359">
    <property type="term" value="F:ABC-type transporter activity"/>
    <property type="evidence" value="ECO:0007669"/>
    <property type="project" value="InterPro"/>
</dbReference>
<evidence type="ECO:0000256" key="4">
    <source>
        <dbReference type="ARBA" id="ARBA00022989"/>
    </source>
</evidence>
<dbReference type="PANTHER" id="PTHR30294">
    <property type="entry name" value="MEMBRANE COMPONENT OF ABC TRANSPORTER YHHJ-RELATED"/>
    <property type="match status" value="1"/>
</dbReference>
<evidence type="ECO:0000256" key="3">
    <source>
        <dbReference type="ARBA" id="ARBA00022692"/>
    </source>
</evidence>
<evidence type="ECO:0000256" key="2">
    <source>
        <dbReference type="ARBA" id="ARBA00022475"/>
    </source>
</evidence>
<keyword evidence="3 6" id="KW-0812">Transmembrane</keyword>
<dbReference type="InParanoid" id="A0A5R8QFR2"/>
<dbReference type="InterPro" id="IPR051449">
    <property type="entry name" value="ABC-2_transporter_component"/>
</dbReference>
<sequence>MRGCINFVIKYCFKQISQVIMLVAFVAFAFLVVMLSFSGSGDSNQLNVVVHDLDQTAITAVLIDEISTQATVVETGSEDQLQKQLLSGKIQYIIEIPQGFTAAIIESTPKVVTTKIDGTNSTVIIDTAINQFINRAKASLSLASTPEELAQIVTASHEGAVQVSSTSLAVNDGMEKAATAFPIIGYAFSAAFIGFVMNFLVEQRKSGIDDRIKLTATTARGYISGIMIGYVIVGVIITALTLLAANLIIGIPLNFWLFIYLLLLSYVFMALGLAAGSISKDGLSSMIFVQTASLLIAIAGGFFVPYKMLPEAIRTVGYFLPGYWYTSAITETVKTGLPNFLSIGVLILFIILLSLLAMLLRNRKQMQTY</sequence>
<dbReference type="GO" id="GO:0005886">
    <property type="term" value="C:plasma membrane"/>
    <property type="evidence" value="ECO:0007669"/>
    <property type="project" value="UniProtKB-SubCell"/>
</dbReference>
<evidence type="ECO:0000313" key="9">
    <source>
        <dbReference type="Proteomes" id="UP000306912"/>
    </source>
</evidence>
<dbReference type="OrthoDB" id="266913at2"/>
<feature type="transmembrane region" description="Helical" evidence="6">
    <location>
        <begin position="340"/>
        <end position="360"/>
    </location>
</feature>
<dbReference type="Proteomes" id="UP000306912">
    <property type="component" value="Unassembled WGS sequence"/>
</dbReference>
<name>A0A5R8QFR2_9FIRM</name>
<dbReference type="AlphaFoldDB" id="A0A5R8QFR2"/>
<keyword evidence="9" id="KW-1185">Reference proteome</keyword>
<protein>
    <submittedName>
        <fullName evidence="8">ABC transporter permease</fullName>
    </submittedName>
</protein>